<dbReference type="AlphaFoldDB" id="U1N9P2"/>
<dbReference type="HOGENOM" id="CLU_1820986_0_0_2"/>
<evidence type="ECO:0000256" key="1">
    <source>
        <dbReference type="ARBA" id="ARBA00023125"/>
    </source>
</evidence>
<name>U1N9P2_9EURY</name>
<protein>
    <submittedName>
        <fullName evidence="4">Transposase</fullName>
    </submittedName>
</protein>
<feature type="region of interest" description="Disordered" evidence="2">
    <location>
        <begin position="121"/>
        <end position="141"/>
    </location>
</feature>
<sequence length="141" mass="15204">MAGDRVRCCRGRRPRCEADAGGQPERHKQARHGHGFLKCWSATLSRTMNPVGTTKECAVCGVETAKLIWVRERSCPAYGHTEDCDLNAAKNILSRGLKKPGVGRSESASVQTALAPLTPHREAVSAKRVHQTSSGVLSDAV</sequence>
<evidence type="ECO:0000259" key="3">
    <source>
        <dbReference type="Pfam" id="PF07282"/>
    </source>
</evidence>
<feature type="compositionally biased region" description="Polar residues" evidence="2">
    <location>
        <begin position="131"/>
        <end position="141"/>
    </location>
</feature>
<dbReference type="Proteomes" id="UP000030649">
    <property type="component" value="Unassembled WGS sequence"/>
</dbReference>
<reference evidence="4 5" key="1">
    <citation type="journal article" date="2013" name="PLoS ONE">
        <title>Assembly-driven community genomics of a hypersaline microbial ecosystem.</title>
        <authorList>
            <person name="Podell S."/>
            <person name="Ugalde J.A."/>
            <person name="Narasingarao P."/>
            <person name="Banfield J.F."/>
            <person name="Heidelberg K.B."/>
            <person name="Allen E.E."/>
        </authorList>
    </citation>
    <scope>NUCLEOTIDE SEQUENCE [LARGE SCALE GENOMIC DNA]</scope>
    <source>
        <strain evidence="5">J07HQW1</strain>
    </source>
</reference>
<dbReference type="InterPro" id="IPR010095">
    <property type="entry name" value="Cas12f1-like_TNB"/>
</dbReference>
<dbReference type="EMBL" id="KE356560">
    <property type="protein sequence ID" value="ERG93505.1"/>
    <property type="molecule type" value="Genomic_DNA"/>
</dbReference>
<evidence type="ECO:0000313" key="5">
    <source>
        <dbReference type="Proteomes" id="UP000030649"/>
    </source>
</evidence>
<evidence type="ECO:0000313" key="4">
    <source>
        <dbReference type="EMBL" id="ERG93505.1"/>
    </source>
</evidence>
<keyword evidence="1" id="KW-0238">DNA-binding</keyword>
<feature type="domain" description="Cas12f1-like TNB" evidence="3">
    <location>
        <begin position="47"/>
        <end position="92"/>
    </location>
</feature>
<accession>U1N9P2</accession>
<organism evidence="4 5">
    <name type="scientific">Haloquadratum walsbyi J07HQW1</name>
    <dbReference type="NCBI Taxonomy" id="1238424"/>
    <lineage>
        <taxon>Archaea</taxon>
        <taxon>Methanobacteriati</taxon>
        <taxon>Methanobacteriota</taxon>
        <taxon>Stenosarchaea group</taxon>
        <taxon>Halobacteria</taxon>
        <taxon>Halobacteriales</taxon>
        <taxon>Haloferacaceae</taxon>
        <taxon>Haloquadratum</taxon>
    </lineage>
</organism>
<gene>
    <name evidence="4" type="ORF">J07HQW1_03568</name>
</gene>
<dbReference type="GO" id="GO:0003677">
    <property type="term" value="F:DNA binding"/>
    <property type="evidence" value="ECO:0007669"/>
    <property type="project" value="UniProtKB-KW"/>
</dbReference>
<evidence type="ECO:0000256" key="2">
    <source>
        <dbReference type="SAM" id="MobiDB-lite"/>
    </source>
</evidence>
<proteinExistence type="predicted"/>
<dbReference type="Pfam" id="PF07282">
    <property type="entry name" value="Cas12f1-like_TNB"/>
    <property type="match status" value="1"/>
</dbReference>